<evidence type="ECO:0000256" key="6">
    <source>
        <dbReference type="ARBA" id="ARBA00022516"/>
    </source>
</evidence>
<dbReference type="PANTHER" id="PTHR14269:SF11">
    <property type="entry name" value="CDP-DIACYLGLYCEROL--GLYCEROL-3-PHOSPHATE 3-PHOSPHATIDYLTRANSFERASE"/>
    <property type="match status" value="1"/>
</dbReference>
<evidence type="ECO:0000256" key="11">
    <source>
        <dbReference type="ARBA" id="ARBA00023136"/>
    </source>
</evidence>
<feature type="transmembrane region" description="Helical" evidence="17">
    <location>
        <begin position="60"/>
        <end position="81"/>
    </location>
</feature>
<dbReference type="PIRSF" id="PIRSF000847">
    <property type="entry name" value="Phos_ph_gly_syn"/>
    <property type="match status" value="1"/>
</dbReference>
<evidence type="ECO:0000256" key="15">
    <source>
        <dbReference type="NCBIfam" id="TIGR00560"/>
    </source>
</evidence>
<evidence type="ECO:0000256" key="3">
    <source>
        <dbReference type="ARBA" id="ARBA00010441"/>
    </source>
</evidence>
<dbReference type="PROSITE" id="PS00379">
    <property type="entry name" value="CDP_ALCOHOL_P_TRANSF"/>
    <property type="match status" value="1"/>
</dbReference>
<feature type="transmembrane region" description="Helical" evidence="17">
    <location>
        <begin position="12"/>
        <end position="39"/>
    </location>
</feature>
<dbReference type="Proteomes" id="UP000622317">
    <property type="component" value="Unassembled WGS sequence"/>
</dbReference>
<keyword evidence="6" id="KW-0444">Lipid biosynthesis</keyword>
<dbReference type="GO" id="GO:0016020">
    <property type="term" value="C:membrane"/>
    <property type="evidence" value="ECO:0007669"/>
    <property type="project" value="UniProtKB-SubCell"/>
</dbReference>
<evidence type="ECO:0000256" key="12">
    <source>
        <dbReference type="ARBA" id="ARBA00023209"/>
    </source>
</evidence>
<evidence type="ECO:0000256" key="4">
    <source>
        <dbReference type="ARBA" id="ARBA00013170"/>
    </source>
</evidence>
<dbReference type="Gene3D" id="1.20.120.1760">
    <property type="match status" value="1"/>
</dbReference>
<comment type="subcellular location">
    <subcellularLocation>
        <location evidence="1">Membrane</location>
        <topology evidence="1">Multi-pass membrane protein</topology>
    </subcellularLocation>
</comment>
<comment type="similarity">
    <text evidence="3 16">Belongs to the CDP-alcohol phosphatidyltransferase class-I family.</text>
</comment>
<keyword evidence="12" id="KW-0594">Phospholipid biosynthesis</keyword>
<dbReference type="Pfam" id="PF01066">
    <property type="entry name" value="CDP-OH_P_transf"/>
    <property type="match status" value="1"/>
</dbReference>
<evidence type="ECO:0000256" key="9">
    <source>
        <dbReference type="ARBA" id="ARBA00022989"/>
    </source>
</evidence>
<dbReference type="EMBL" id="JACYFG010000036">
    <property type="protein sequence ID" value="MBD5780543.1"/>
    <property type="molecule type" value="Genomic_DNA"/>
</dbReference>
<keyword evidence="10" id="KW-0443">Lipid metabolism</keyword>
<accession>A0A927FBS6</accession>
<name>A0A927FBS6_9BACT</name>
<dbReference type="GO" id="GO:0008444">
    <property type="term" value="F:CDP-diacylglycerol-glycerol-3-phosphate 3-phosphatidyltransferase activity"/>
    <property type="evidence" value="ECO:0007669"/>
    <property type="project" value="UniProtKB-UniRule"/>
</dbReference>
<dbReference type="GO" id="GO:0046474">
    <property type="term" value="P:glycerophospholipid biosynthetic process"/>
    <property type="evidence" value="ECO:0007669"/>
    <property type="project" value="TreeGrafter"/>
</dbReference>
<evidence type="ECO:0000256" key="5">
    <source>
        <dbReference type="ARBA" id="ARBA00014944"/>
    </source>
</evidence>
<keyword evidence="8 17" id="KW-0812">Transmembrane</keyword>
<keyword evidence="7 16" id="KW-0808">Transferase</keyword>
<feature type="transmembrane region" description="Helical" evidence="17">
    <location>
        <begin position="133"/>
        <end position="154"/>
    </location>
</feature>
<dbReference type="PANTHER" id="PTHR14269">
    <property type="entry name" value="CDP-DIACYLGLYCEROL--GLYCEROL-3-PHOSPHATE 3-PHOSPHATIDYLTRANSFERASE-RELATED"/>
    <property type="match status" value="1"/>
</dbReference>
<evidence type="ECO:0000256" key="14">
    <source>
        <dbReference type="ARBA" id="ARBA00048586"/>
    </source>
</evidence>
<evidence type="ECO:0000256" key="13">
    <source>
        <dbReference type="ARBA" id="ARBA00023264"/>
    </source>
</evidence>
<evidence type="ECO:0000256" key="10">
    <source>
        <dbReference type="ARBA" id="ARBA00023098"/>
    </source>
</evidence>
<keyword evidence="9 17" id="KW-1133">Transmembrane helix</keyword>
<dbReference type="InterPro" id="IPR043130">
    <property type="entry name" value="CDP-OH_PTrfase_TM_dom"/>
</dbReference>
<evidence type="ECO:0000256" key="16">
    <source>
        <dbReference type="RuleBase" id="RU003750"/>
    </source>
</evidence>
<evidence type="ECO:0000256" key="1">
    <source>
        <dbReference type="ARBA" id="ARBA00004141"/>
    </source>
</evidence>
<evidence type="ECO:0000256" key="8">
    <source>
        <dbReference type="ARBA" id="ARBA00022692"/>
    </source>
</evidence>
<dbReference type="InterPro" id="IPR048254">
    <property type="entry name" value="CDP_ALCOHOL_P_TRANSF_CS"/>
</dbReference>
<dbReference type="RefSeq" id="WP_191617640.1">
    <property type="nucleotide sequence ID" value="NZ_JACYFG010000036.1"/>
</dbReference>
<evidence type="ECO:0000256" key="2">
    <source>
        <dbReference type="ARBA" id="ARBA00005042"/>
    </source>
</evidence>
<evidence type="ECO:0000313" key="19">
    <source>
        <dbReference type="Proteomes" id="UP000622317"/>
    </source>
</evidence>
<evidence type="ECO:0000256" key="17">
    <source>
        <dbReference type="SAM" id="Phobius"/>
    </source>
</evidence>
<dbReference type="NCBIfam" id="TIGR00560">
    <property type="entry name" value="pgsA"/>
    <property type="match status" value="1"/>
</dbReference>
<dbReference type="EC" id="2.7.8.5" evidence="4 15"/>
<dbReference type="InterPro" id="IPR004570">
    <property type="entry name" value="Phosphatidylglycerol_P_synth"/>
</dbReference>
<organism evidence="18 19">
    <name type="scientific">Pelagicoccus enzymogenes</name>
    <dbReference type="NCBI Taxonomy" id="2773457"/>
    <lineage>
        <taxon>Bacteria</taxon>
        <taxon>Pseudomonadati</taxon>
        <taxon>Verrucomicrobiota</taxon>
        <taxon>Opitutia</taxon>
        <taxon>Puniceicoccales</taxon>
        <taxon>Pelagicoccaceae</taxon>
        <taxon>Pelagicoccus</taxon>
    </lineage>
</organism>
<comment type="catalytic activity">
    <reaction evidence="14">
        <text>a CDP-1,2-diacyl-sn-glycerol + sn-glycerol 3-phosphate = a 1,2-diacyl-sn-glycero-3-phospho-(1'-sn-glycero-3'-phosphate) + CMP + H(+)</text>
        <dbReference type="Rhea" id="RHEA:12593"/>
        <dbReference type="ChEBI" id="CHEBI:15378"/>
        <dbReference type="ChEBI" id="CHEBI:57597"/>
        <dbReference type="ChEBI" id="CHEBI:58332"/>
        <dbReference type="ChEBI" id="CHEBI:60110"/>
        <dbReference type="ChEBI" id="CHEBI:60377"/>
        <dbReference type="EC" id="2.7.8.5"/>
    </reaction>
</comment>
<proteinExistence type="inferred from homology"/>
<protein>
    <recommendedName>
        <fullName evidence="5 15">CDP-diacylglycerol--glycerol-3-phosphate 3-phosphatidyltransferase</fullName>
        <ecNumber evidence="4 15">2.7.8.5</ecNumber>
    </recommendedName>
</protein>
<keyword evidence="19" id="KW-1185">Reference proteome</keyword>
<dbReference type="AlphaFoldDB" id="A0A927FBS6"/>
<dbReference type="InterPro" id="IPR000462">
    <property type="entry name" value="CDP-OH_P_trans"/>
</dbReference>
<evidence type="ECO:0000313" key="18">
    <source>
        <dbReference type="EMBL" id="MBD5780543.1"/>
    </source>
</evidence>
<gene>
    <name evidence="18" type="primary">pgsA</name>
    <name evidence="18" type="ORF">IEN85_13665</name>
</gene>
<feature type="transmembrane region" description="Helical" evidence="17">
    <location>
        <begin position="160"/>
        <end position="181"/>
    </location>
</feature>
<comment type="pathway">
    <text evidence="2">Phospholipid metabolism; phosphatidylglycerol biosynthesis; phosphatidylglycerol from CDP-diacylglycerol: step 1/2.</text>
</comment>
<feature type="transmembrane region" description="Helical" evidence="17">
    <location>
        <begin position="93"/>
        <end position="112"/>
    </location>
</feature>
<reference evidence="18" key="1">
    <citation type="submission" date="2020-09" db="EMBL/GenBank/DDBJ databases">
        <title>Pelagicoccus enzymogenes sp. nov. with an EPS production, isolated from marine sediment.</title>
        <authorList>
            <person name="Feng X."/>
        </authorList>
    </citation>
    <scope>NUCLEOTIDE SEQUENCE</scope>
    <source>
        <strain evidence="18">NFK12</strain>
    </source>
</reference>
<keyword evidence="13" id="KW-1208">Phospholipid metabolism</keyword>
<keyword evidence="11 17" id="KW-0472">Membrane</keyword>
<dbReference type="InterPro" id="IPR050324">
    <property type="entry name" value="CDP-alcohol_PTase-I"/>
</dbReference>
<comment type="caution">
    <text evidence="18">The sequence shown here is derived from an EMBL/GenBank/DDBJ whole genome shotgun (WGS) entry which is preliminary data.</text>
</comment>
<sequence length="197" mass="21816">MNLPNILTLSRIPMMFLIVWLMRESFTGAATAAFVLFVVAGVTDWADGYAARKLGQVSNFGILMDALTDKILVLGIMVALVDKGPSAGGIQMFLFLLILCREFMITGLRLVAATKGVVMAAESAGKQKTVTQIIALGGFLLAMSFQVDCYRWGLPYASDIAYWIEWVGRVFFWICTVMTLYSGAKYFKKYGELVFKD</sequence>
<evidence type="ECO:0000256" key="7">
    <source>
        <dbReference type="ARBA" id="ARBA00022679"/>
    </source>
</evidence>